<dbReference type="GO" id="GO:0005829">
    <property type="term" value="C:cytosol"/>
    <property type="evidence" value="ECO:0007669"/>
    <property type="project" value="TreeGrafter"/>
</dbReference>
<keyword evidence="5" id="KW-0479">Metal-binding</keyword>
<evidence type="ECO:0000256" key="4">
    <source>
        <dbReference type="ARBA" id="ARBA00012381"/>
    </source>
</evidence>
<evidence type="ECO:0000256" key="6">
    <source>
        <dbReference type="ARBA" id="ARBA00022801"/>
    </source>
</evidence>
<name>A0A0P9FB53_9CHLR</name>
<evidence type="ECO:0000313" key="12">
    <source>
        <dbReference type="Proteomes" id="UP000050509"/>
    </source>
</evidence>
<dbReference type="EMBL" id="LJCR01001732">
    <property type="protein sequence ID" value="KPV49818.1"/>
    <property type="molecule type" value="Genomic_DNA"/>
</dbReference>
<organism evidence="11 12">
    <name type="scientific">Kouleothrix aurantiaca</name>
    <dbReference type="NCBI Taxonomy" id="186479"/>
    <lineage>
        <taxon>Bacteria</taxon>
        <taxon>Bacillati</taxon>
        <taxon>Chloroflexota</taxon>
        <taxon>Chloroflexia</taxon>
        <taxon>Chloroflexales</taxon>
        <taxon>Roseiflexineae</taxon>
        <taxon>Roseiflexaceae</taxon>
        <taxon>Kouleothrix</taxon>
    </lineage>
</organism>
<proteinExistence type="inferred from homology"/>
<reference evidence="11 12" key="1">
    <citation type="submission" date="2015-09" db="EMBL/GenBank/DDBJ databases">
        <title>Draft genome sequence of Kouleothrix aurantiaca JCM 19913.</title>
        <authorList>
            <person name="Hemp J."/>
        </authorList>
    </citation>
    <scope>NUCLEOTIDE SEQUENCE [LARGE SCALE GENOMIC DNA]</scope>
    <source>
        <strain evidence="11 12">COM-B</strain>
    </source>
</reference>
<keyword evidence="12" id="KW-1185">Reference proteome</keyword>
<keyword evidence="8" id="KW-0520">NAD</keyword>
<dbReference type="PATRIC" id="fig|186479.3.peg.2814"/>
<dbReference type="InterPro" id="IPR015797">
    <property type="entry name" value="NUDIX_hydrolase-like_dom_sf"/>
</dbReference>
<evidence type="ECO:0000256" key="7">
    <source>
        <dbReference type="ARBA" id="ARBA00022842"/>
    </source>
</evidence>
<evidence type="ECO:0000256" key="3">
    <source>
        <dbReference type="ARBA" id="ARBA00009595"/>
    </source>
</evidence>
<gene>
    <name evidence="11" type="ORF">SE17_30475</name>
</gene>
<dbReference type="PROSITE" id="PS51462">
    <property type="entry name" value="NUDIX"/>
    <property type="match status" value="1"/>
</dbReference>
<dbReference type="Gene3D" id="3.90.79.10">
    <property type="entry name" value="Nucleoside Triphosphate Pyrophosphohydrolase"/>
    <property type="match status" value="1"/>
</dbReference>
<dbReference type="GO" id="GO:0006742">
    <property type="term" value="P:NADP+ catabolic process"/>
    <property type="evidence" value="ECO:0007669"/>
    <property type="project" value="TreeGrafter"/>
</dbReference>
<dbReference type="GO" id="GO:0019677">
    <property type="term" value="P:NAD+ catabolic process"/>
    <property type="evidence" value="ECO:0007669"/>
    <property type="project" value="TreeGrafter"/>
</dbReference>
<evidence type="ECO:0000256" key="8">
    <source>
        <dbReference type="ARBA" id="ARBA00023027"/>
    </source>
</evidence>
<dbReference type="PANTHER" id="PTHR42904:SF6">
    <property type="entry name" value="NAD-CAPPED RNA HYDROLASE NUDT12"/>
    <property type="match status" value="1"/>
</dbReference>
<comment type="cofactor">
    <cofactor evidence="1">
        <name>Mg(2+)</name>
        <dbReference type="ChEBI" id="CHEBI:18420"/>
    </cofactor>
</comment>
<comment type="similarity">
    <text evidence="3">Belongs to the Nudix hydrolase family. NudC subfamily.</text>
</comment>
<evidence type="ECO:0000256" key="1">
    <source>
        <dbReference type="ARBA" id="ARBA00001946"/>
    </source>
</evidence>
<keyword evidence="6" id="KW-0378">Hydrolase</keyword>
<comment type="catalytic activity">
    <reaction evidence="9">
        <text>a 5'-end NAD(+)-phospho-ribonucleoside in mRNA + H2O = a 5'-end phospho-adenosine-phospho-ribonucleoside in mRNA + beta-nicotinamide D-ribonucleotide + 2 H(+)</text>
        <dbReference type="Rhea" id="RHEA:60876"/>
        <dbReference type="Rhea" id="RHEA-COMP:15698"/>
        <dbReference type="Rhea" id="RHEA-COMP:15719"/>
        <dbReference type="ChEBI" id="CHEBI:14649"/>
        <dbReference type="ChEBI" id="CHEBI:15377"/>
        <dbReference type="ChEBI" id="CHEBI:15378"/>
        <dbReference type="ChEBI" id="CHEBI:144029"/>
        <dbReference type="ChEBI" id="CHEBI:144051"/>
    </reaction>
    <physiologicalReaction direction="left-to-right" evidence="9">
        <dbReference type="Rhea" id="RHEA:60877"/>
    </physiologicalReaction>
</comment>
<dbReference type="InterPro" id="IPR049734">
    <property type="entry name" value="NudC-like_C"/>
</dbReference>
<evidence type="ECO:0000259" key="10">
    <source>
        <dbReference type="PROSITE" id="PS51462"/>
    </source>
</evidence>
<comment type="caution">
    <text evidence="11">The sequence shown here is derived from an EMBL/GenBank/DDBJ whole genome shotgun (WGS) entry which is preliminary data.</text>
</comment>
<dbReference type="InterPro" id="IPR000086">
    <property type="entry name" value="NUDIX_hydrolase_dom"/>
</dbReference>
<comment type="cofactor">
    <cofactor evidence="2">
        <name>Zn(2+)</name>
        <dbReference type="ChEBI" id="CHEBI:29105"/>
    </cofactor>
</comment>
<dbReference type="PANTHER" id="PTHR42904">
    <property type="entry name" value="NUDIX HYDROLASE, NUDC SUBFAMILY"/>
    <property type="match status" value="1"/>
</dbReference>
<dbReference type="Proteomes" id="UP000050509">
    <property type="component" value="Unassembled WGS sequence"/>
</dbReference>
<dbReference type="Pfam" id="PF00293">
    <property type="entry name" value="NUDIX"/>
    <property type="match status" value="1"/>
</dbReference>
<dbReference type="AlphaFoldDB" id="A0A0P9FB53"/>
<evidence type="ECO:0000256" key="2">
    <source>
        <dbReference type="ARBA" id="ARBA00001947"/>
    </source>
</evidence>
<evidence type="ECO:0000313" key="11">
    <source>
        <dbReference type="EMBL" id="KPV49818.1"/>
    </source>
</evidence>
<evidence type="ECO:0000256" key="9">
    <source>
        <dbReference type="ARBA" id="ARBA00023679"/>
    </source>
</evidence>
<sequence>MTREVHEEVGVDLSDIRYIASQPWPFPHQVMVGFMARYAGGEIVVDTSELVGAAWFTRDTLPELPPPFSIARQLIERWLKDGAP</sequence>
<evidence type="ECO:0000256" key="5">
    <source>
        <dbReference type="ARBA" id="ARBA00022723"/>
    </source>
</evidence>
<dbReference type="SUPFAM" id="SSF55811">
    <property type="entry name" value="Nudix"/>
    <property type="match status" value="1"/>
</dbReference>
<feature type="domain" description="Nudix hydrolase" evidence="10">
    <location>
        <begin position="1"/>
        <end position="78"/>
    </location>
</feature>
<dbReference type="GO" id="GO:0035529">
    <property type="term" value="F:NADH pyrophosphatase activity"/>
    <property type="evidence" value="ECO:0007669"/>
    <property type="project" value="TreeGrafter"/>
</dbReference>
<dbReference type="GO" id="GO:0046872">
    <property type="term" value="F:metal ion binding"/>
    <property type="evidence" value="ECO:0007669"/>
    <property type="project" value="UniProtKB-KW"/>
</dbReference>
<keyword evidence="7" id="KW-0460">Magnesium</keyword>
<dbReference type="EC" id="3.6.1.22" evidence="4"/>
<dbReference type="CDD" id="cd03429">
    <property type="entry name" value="NUDIX_NADH_pyrophosphatase_Nudt13"/>
    <property type="match status" value="1"/>
</dbReference>
<accession>A0A0P9FB53</accession>
<protein>
    <recommendedName>
        <fullName evidence="4">NAD(+) diphosphatase</fullName>
        <ecNumber evidence="4">3.6.1.22</ecNumber>
    </recommendedName>
</protein>
<dbReference type="InterPro" id="IPR050241">
    <property type="entry name" value="NAD-cap_RNA_hydrolase_NudC"/>
</dbReference>